<dbReference type="GeneID" id="40310323"/>
<name>A0A2A9MEV6_BESBE</name>
<evidence type="ECO:0000313" key="4">
    <source>
        <dbReference type="EMBL" id="PFH35744.1"/>
    </source>
</evidence>
<evidence type="ECO:0000313" key="5">
    <source>
        <dbReference type="Proteomes" id="UP000224006"/>
    </source>
</evidence>
<evidence type="ECO:0000313" key="3">
    <source>
        <dbReference type="EMBL" id="PFH35743.1"/>
    </source>
</evidence>
<proteinExistence type="predicted"/>
<evidence type="ECO:0000256" key="2">
    <source>
        <dbReference type="SAM" id="SignalP"/>
    </source>
</evidence>
<feature type="compositionally biased region" description="Pro residues" evidence="1">
    <location>
        <begin position="228"/>
        <end position="239"/>
    </location>
</feature>
<dbReference type="VEuPathDB" id="ToxoDB:BESB_053950"/>
<accession>A0A2A9MEV6</accession>
<feature type="chain" id="PRO_5014076491" description="SAG-related sequence" evidence="2">
    <location>
        <begin position="27"/>
        <end position="370"/>
    </location>
</feature>
<dbReference type="Proteomes" id="UP000224006">
    <property type="component" value="Chromosome IV"/>
</dbReference>
<dbReference type="EMBL" id="NWUJ01000004">
    <property type="protein sequence ID" value="PFH35743.1"/>
    <property type="molecule type" value="Genomic_DNA"/>
</dbReference>
<evidence type="ECO:0000256" key="1">
    <source>
        <dbReference type="SAM" id="MobiDB-lite"/>
    </source>
</evidence>
<feature type="signal peptide" evidence="2">
    <location>
        <begin position="1"/>
        <end position="26"/>
    </location>
</feature>
<keyword evidence="2" id="KW-0732">Signal</keyword>
<dbReference type="VEuPathDB" id="ToxoDB:BESB_053940"/>
<feature type="compositionally biased region" description="Low complexity" evidence="1">
    <location>
        <begin position="217"/>
        <end position="227"/>
    </location>
</feature>
<protein>
    <recommendedName>
        <fullName evidence="6">SAG-related sequence</fullName>
    </recommendedName>
</protein>
<reference evidence="4 5" key="1">
    <citation type="submission" date="2017-09" db="EMBL/GenBank/DDBJ databases">
        <title>Genome sequencing of Besnoitia besnoiti strain Bb-Ger1.</title>
        <authorList>
            <person name="Schares G."/>
            <person name="Venepally P."/>
            <person name="Lorenzi H.A."/>
        </authorList>
    </citation>
    <scope>NUCLEOTIDE SEQUENCE [LARGE SCALE GENOMIC DNA]</scope>
    <source>
        <strain evidence="4 5">Bb-Ger1</strain>
    </source>
</reference>
<feature type="region of interest" description="Disordered" evidence="1">
    <location>
        <begin position="185"/>
        <end position="247"/>
    </location>
</feature>
<sequence length="370" mass="39441">MFLKTVAATSVATLLLAGTAPLRSGATPDVLEFLSHSDSAVDYAATSAASTEDGVDAEPALAFTADQLQVMFEGLLEQEFPDELEKMAAKAMIEDAAQNADGNDADEEDLLNRLTANIASLMNDDIGESLVGEVEPNAGKGGLKDGWIVKGGVALLLKKNMAKKLRLIKILETFWLFVRMSKKYVPPQVPHPQPTTTSTHKPTTRVPPNKGHPSPPSHSSTTTKAPGQPSPAPSPPGNAPVPTGNSETTLFLNVAPLTLLNRICQGQREACAQVFAESLHSAIYAETQDPTFTKDRVKMGNVSPRGSGVTQIVIILRDGDMRYAKVLEKVMADVPKCNSEPSLPICQTMTGDTLAKNNVSPTVSSMRVVQ</sequence>
<dbReference type="RefSeq" id="XP_029219752.1">
    <property type="nucleotide sequence ID" value="XM_029363829.1"/>
</dbReference>
<comment type="caution">
    <text evidence="4">The sequence shown here is derived from an EMBL/GenBank/DDBJ whole genome shotgun (WGS) entry which is preliminary data.</text>
</comment>
<keyword evidence="5" id="KW-1185">Reference proteome</keyword>
<dbReference type="AlphaFoldDB" id="A0A2A9MEV6"/>
<gene>
    <name evidence="3" type="ORF">BESB_053940</name>
    <name evidence="4" type="ORF">BESB_053950</name>
</gene>
<dbReference type="EMBL" id="NWUJ01000004">
    <property type="protein sequence ID" value="PFH35744.1"/>
    <property type="molecule type" value="Genomic_DNA"/>
</dbReference>
<organism evidence="4 5">
    <name type="scientific">Besnoitia besnoiti</name>
    <name type="common">Apicomplexan protozoan</name>
    <dbReference type="NCBI Taxonomy" id="94643"/>
    <lineage>
        <taxon>Eukaryota</taxon>
        <taxon>Sar</taxon>
        <taxon>Alveolata</taxon>
        <taxon>Apicomplexa</taxon>
        <taxon>Conoidasida</taxon>
        <taxon>Coccidia</taxon>
        <taxon>Eucoccidiorida</taxon>
        <taxon>Eimeriorina</taxon>
        <taxon>Sarcocystidae</taxon>
        <taxon>Besnoitia</taxon>
    </lineage>
</organism>
<evidence type="ECO:0008006" key="6">
    <source>
        <dbReference type="Google" id="ProtNLM"/>
    </source>
</evidence>
<dbReference type="OrthoDB" id="330870at2759"/>
<dbReference type="KEGG" id="bbes:BESB_053940"/>